<dbReference type="EMBL" id="QWFX01000013">
    <property type="protein sequence ID" value="RIJ27980.1"/>
    <property type="molecule type" value="Genomic_DNA"/>
</dbReference>
<keyword evidence="2" id="KW-1185">Reference proteome</keyword>
<evidence type="ECO:0000313" key="1">
    <source>
        <dbReference type="EMBL" id="RIJ27980.1"/>
    </source>
</evidence>
<dbReference type="AlphaFoldDB" id="A0A399R970"/>
<organism evidence="1 2">
    <name type="scientific">Henriciella mobilis</name>
    <dbReference type="NCBI Taxonomy" id="2305467"/>
    <lineage>
        <taxon>Bacteria</taxon>
        <taxon>Pseudomonadati</taxon>
        <taxon>Pseudomonadota</taxon>
        <taxon>Alphaproteobacteria</taxon>
        <taxon>Hyphomonadales</taxon>
        <taxon>Hyphomonadaceae</taxon>
        <taxon>Henriciella</taxon>
    </lineage>
</organism>
<sequence length="88" mass="10220">MKRKTFVPLREQTVNMEPRPVTTDQVDAVLNASGALDERMEKLRDLRQKHADWVNRQPETDGRPLMRYIDDGMLRLLRQGDLSEVEAA</sequence>
<protein>
    <submittedName>
        <fullName evidence="1">Uncharacterized protein</fullName>
    </submittedName>
</protein>
<dbReference type="RefSeq" id="WP_119376516.1">
    <property type="nucleotide sequence ID" value="NZ_QWFX01000013.1"/>
</dbReference>
<gene>
    <name evidence="1" type="ORF">D1223_11190</name>
</gene>
<evidence type="ECO:0000313" key="2">
    <source>
        <dbReference type="Proteomes" id="UP000266385"/>
    </source>
</evidence>
<reference evidence="1 2" key="1">
    <citation type="submission" date="2018-08" db="EMBL/GenBank/DDBJ databases">
        <title>Henriciella mobilis sp. nov., isolated from seawater.</title>
        <authorList>
            <person name="Cheng H."/>
            <person name="Wu Y.-H."/>
            <person name="Xu X.-W."/>
            <person name="Guo L.-L."/>
        </authorList>
    </citation>
    <scope>NUCLEOTIDE SEQUENCE [LARGE SCALE GENOMIC DNA]</scope>
    <source>
        <strain evidence="1 2">JN25</strain>
    </source>
</reference>
<dbReference type="OrthoDB" id="7630903at2"/>
<proteinExistence type="predicted"/>
<comment type="caution">
    <text evidence="1">The sequence shown here is derived from an EMBL/GenBank/DDBJ whole genome shotgun (WGS) entry which is preliminary data.</text>
</comment>
<dbReference type="Proteomes" id="UP000266385">
    <property type="component" value="Unassembled WGS sequence"/>
</dbReference>
<accession>A0A399R970</accession>
<name>A0A399R970_9PROT</name>